<proteinExistence type="predicted"/>
<protein>
    <submittedName>
        <fullName evidence="1">Uncharacterized protein</fullName>
    </submittedName>
</protein>
<dbReference type="EMBL" id="JBHRTL010000006">
    <property type="protein sequence ID" value="MFC3155652.1"/>
    <property type="molecule type" value="Genomic_DNA"/>
</dbReference>
<sequence>MARNGTYYVGRVLKLGILDQSMLIRGVLRPTSIKIRGNAWTIIDSQEYKKGDDHFIYGRLSKYSPEGEVTIIDEVNRQEVQQSEPNLLVASSPFIYIPEHSGIAFLNVYSHIEQHTFIDRFTKIIEESHNGFFVDCDIEMISDLKSFAAKLGALDKIYQVNSKVSPPNPLFGPLWSSLKDYLIERNTDRMTIIENAPETQSIDTDLPGIVQRAAEQAEDEGYFTDEDLPIGDAAILMAADGYGSGTVRGEQGNEVVTIKTSETAKNFAFTKIPEPYELYEKVFAIFEKIKNKRHMKH</sequence>
<reference evidence="2" key="1">
    <citation type="journal article" date="2019" name="Int. J. Syst. Evol. Microbiol.">
        <title>The Global Catalogue of Microorganisms (GCM) 10K type strain sequencing project: providing services to taxonomists for standard genome sequencing and annotation.</title>
        <authorList>
            <consortium name="The Broad Institute Genomics Platform"/>
            <consortium name="The Broad Institute Genome Sequencing Center for Infectious Disease"/>
            <person name="Wu L."/>
            <person name="Ma J."/>
        </authorList>
    </citation>
    <scope>NUCLEOTIDE SEQUENCE [LARGE SCALE GENOMIC DNA]</scope>
    <source>
        <strain evidence="2">KCTC 52141</strain>
    </source>
</reference>
<comment type="caution">
    <text evidence="1">The sequence shown here is derived from an EMBL/GenBank/DDBJ whole genome shotgun (WGS) entry which is preliminary data.</text>
</comment>
<evidence type="ECO:0000313" key="1">
    <source>
        <dbReference type="EMBL" id="MFC3155652.1"/>
    </source>
</evidence>
<evidence type="ECO:0000313" key="2">
    <source>
        <dbReference type="Proteomes" id="UP001595548"/>
    </source>
</evidence>
<keyword evidence="2" id="KW-1185">Reference proteome</keyword>
<dbReference type="RefSeq" id="WP_382416464.1">
    <property type="nucleotide sequence ID" value="NZ_AP031500.1"/>
</dbReference>
<gene>
    <name evidence="1" type="ORF">ACFOEB_10610</name>
</gene>
<organism evidence="1 2">
    <name type="scientific">Gilvimarinus japonicus</name>
    <dbReference type="NCBI Taxonomy" id="1796469"/>
    <lineage>
        <taxon>Bacteria</taxon>
        <taxon>Pseudomonadati</taxon>
        <taxon>Pseudomonadota</taxon>
        <taxon>Gammaproteobacteria</taxon>
        <taxon>Cellvibrionales</taxon>
        <taxon>Cellvibrionaceae</taxon>
        <taxon>Gilvimarinus</taxon>
    </lineage>
</organism>
<dbReference type="Proteomes" id="UP001595548">
    <property type="component" value="Unassembled WGS sequence"/>
</dbReference>
<name>A0ABV7HW72_9GAMM</name>
<accession>A0ABV7HW72</accession>